<feature type="transmembrane region" description="Helical" evidence="11">
    <location>
        <begin position="12"/>
        <end position="37"/>
    </location>
</feature>
<keyword evidence="13" id="KW-1185">Reference proteome</keyword>
<dbReference type="STRING" id="1365950.SAMN05428963_105104"/>
<dbReference type="PANTHER" id="PTHR43427:SF6">
    <property type="entry name" value="CHLORIDE CHANNEL PROTEIN CLC-E"/>
    <property type="match status" value="1"/>
</dbReference>
<keyword evidence="5" id="KW-0406">Ion transport</keyword>
<dbReference type="OrthoDB" id="9814803at2"/>
<organism evidence="12 13">
    <name type="scientific">Consotaella salsifontis</name>
    <dbReference type="NCBI Taxonomy" id="1365950"/>
    <lineage>
        <taxon>Bacteria</taxon>
        <taxon>Pseudomonadati</taxon>
        <taxon>Pseudomonadota</taxon>
        <taxon>Alphaproteobacteria</taxon>
        <taxon>Hyphomicrobiales</taxon>
        <taxon>Aurantimonadaceae</taxon>
        <taxon>Consotaella</taxon>
    </lineage>
</organism>
<evidence type="ECO:0000256" key="2">
    <source>
        <dbReference type="ARBA" id="ARBA00022448"/>
    </source>
</evidence>
<keyword evidence="2" id="KW-0813">Transport</keyword>
<dbReference type="GO" id="GO:0034707">
    <property type="term" value="C:chloride channel complex"/>
    <property type="evidence" value="ECO:0007669"/>
    <property type="project" value="UniProtKB-KW"/>
</dbReference>
<evidence type="ECO:0000313" key="12">
    <source>
        <dbReference type="EMBL" id="SKA04354.1"/>
    </source>
</evidence>
<dbReference type="InterPro" id="IPR046342">
    <property type="entry name" value="CBS_dom_sf"/>
</dbReference>
<name>A0A1T4QKX1_9HYPH</name>
<feature type="transmembrane region" description="Helical" evidence="11">
    <location>
        <begin position="291"/>
        <end position="311"/>
    </location>
</feature>
<feature type="transmembrane region" description="Helical" evidence="11">
    <location>
        <begin position="363"/>
        <end position="384"/>
    </location>
</feature>
<comment type="subcellular location">
    <subcellularLocation>
        <location evidence="1">Membrane</location>
        <topology evidence="1">Multi-pass membrane protein</topology>
    </subcellularLocation>
</comment>
<dbReference type="PANTHER" id="PTHR43427">
    <property type="entry name" value="CHLORIDE CHANNEL PROTEIN CLC-E"/>
    <property type="match status" value="1"/>
</dbReference>
<dbReference type="PRINTS" id="PR00762">
    <property type="entry name" value="CLCHANNEL"/>
</dbReference>
<keyword evidence="6 11" id="KW-0472">Membrane</keyword>
<sequence>MVEFRRRFRSSEVWFIVIALIVGALAGVGTSILQVTASAIQRFLYDLPAGGRLSTQTFIEPIYLLALPAGGLALILFTRVVGARRRPLVDSVEANALHGGRMSLIDSLIVAGQTLISNGVGASVGLEAAYAQMGSVVGSIAGQRLGLRRGDVRTLVGAGAGAAIAAAFGAPLTGCFYAFEIVIGAYMPSAIAPVAAAALAGTLVAHDLGAHPYIIGLVDPEPIIPSDYLLFGILGALLGFIAIGLMRTMSTLEALTRRMPASLWLRQVVGGFLMIPLALVTPQVLSSGHSALALDVSISGTLVFLGTIFIAKSMASIVCLAFGFRGGLFFASLFLGTIGGRLFSGILELVAGYPVVDPTQSALVGMAALAVAVIGGPLTMAMLVLEATRDLGITGVVIAATLVASTVVRVLFGYSFSTWRLHLRGETIRSARDVGWVRLLTAGRMMRKETRAVPGSITVAEFRRRFPLGSTQRVVLLDDAGHYAGIALTASAYDESADPAAEVASLAILKDVALTPEMNIVEVMQRFDEAESDEFAVIAPDATVLGLLSETHVRKRYAEELEKAQREMFGETQRQ</sequence>
<dbReference type="EMBL" id="FUXL01000005">
    <property type="protein sequence ID" value="SKA04354.1"/>
    <property type="molecule type" value="Genomic_DNA"/>
</dbReference>
<dbReference type="InterPro" id="IPR014743">
    <property type="entry name" value="Cl-channel_core"/>
</dbReference>
<evidence type="ECO:0000313" key="13">
    <source>
        <dbReference type="Proteomes" id="UP000190135"/>
    </source>
</evidence>
<feature type="transmembrane region" description="Helical" evidence="11">
    <location>
        <begin position="318"/>
        <end position="343"/>
    </location>
</feature>
<dbReference type="Pfam" id="PF00654">
    <property type="entry name" value="Voltage_CLC"/>
    <property type="match status" value="1"/>
</dbReference>
<reference evidence="12 13" key="1">
    <citation type="submission" date="2017-02" db="EMBL/GenBank/DDBJ databases">
        <authorList>
            <person name="Peterson S.W."/>
        </authorList>
    </citation>
    <scope>NUCLEOTIDE SEQUENCE [LARGE SCALE GENOMIC DNA]</scope>
    <source>
        <strain evidence="12 13">USBA 369</strain>
    </source>
</reference>
<feature type="transmembrane region" description="Helical" evidence="11">
    <location>
        <begin position="267"/>
        <end position="285"/>
    </location>
</feature>
<keyword evidence="8" id="KW-0868">Chloride</keyword>
<evidence type="ECO:0000256" key="8">
    <source>
        <dbReference type="ARBA" id="ARBA00023214"/>
    </source>
</evidence>
<evidence type="ECO:0000256" key="10">
    <source>
        <dbReference type="SAM" id="Coils"/>
    </source>
</evidence>
<dbReference type="AlphaFoldDB" id="A0A1T4QKX1"/>
<evidence type="ECO:0000256" key="1">
    <source>
        <dbReference type="ARBA" id="ARBA00004141"/>
    </source>
</evidence>
<evidence type="ECO:0000256" key="11">
    <source>
        <dbReference type="SAM" id="Phobius"/>
    </source>
</evidence>
<keyword evidence="3 11" id="KW-0812">Transmembrane</keyword>
<dbReference type="Gene3D" id="1.10.3080.10">
    <property type="entry name" value="Clc chloride channel"/>
    <property type="match status" value="1"/>
</dbReference>
<feature type="transmembrane region" description="Helical" evidence="11">
    <location>
        <begin position="154"/>
        <end position="179"/>
    </location>
</feature>
<dbReference type="RefSeq" id="WP_078708016.1">
    <property type="nucleotide sequence ID" value="NZ_FUXL01000005.1"/>
</dbReference>
<dbReference type="Gene3D" id="3.10.580.10">
    <property type="entry name" value="CBS-domain"/>
    <property type="match status" value="1"/>
</dbReference>
<feature type="transmembrane region" description="Helical" evidence="11">
    <location>
        <begin position="57"/>
        <end position="77"/>
    </location>
</feature>
<feature type="transmembrane region" description="Helical" evidence="11">
    <location>
        <begin position="228"/>
        <end position="246"/>
    </location>
</feature>
<keyword evidence="10" id="KW-0175">Coiled coil</keyword>
<protein>
    <submittedName>
        <fullName evidence="12">Chloride channel protein, CIC family</fullName>
    </submittedName>
</protein>
<evidence type="ECO:0000256" key="4">
    <source>
        <dbReference type="ARBA" id="ARBA00022989"/>
    </source>
</evidence>
<keyword evidence="9" id="KW-0407">Ion channel</keyword>
<dbReference type="CDD" id="cd00400">
    <property type="entry name" value="Voltage_gated_ClC"/>
    <property type="match status" value="1"/>
</dbReference>
<keyword evidence="4 11" id="KW-1133">Transmembrane helix</keyword>
<dbReference type="SUPFAM" id="SSF81340">
    <property type="entry name" value="Clc chloride channel"/>
    <property type="match status" value="1"/>
</dbReference>
<evidence type="ECO:0000256" key="9">
    <source>
        <dbReference type="ARBA" id="ARBA00023303"/>
    </source>
</evidence>
<evidence type="ECO:0000256" key="5">
    <source>
        <dbReference type="ARBA" id="ARBA00023065"/>
    </source>
</evidence>
<accession>A0A1T4QKX1</accession>
<evidence type="ECO:0000256" key="6">
    <source>
        <dbReference type="ARBA" id="ARBA00023136"/>
    </source>
</evidence>
<dbReference type="InterPro" id="IPR001807">
    <property type="entry name" value="ClC"/>
</dbReference>
<dbReference type="Proteomes" id="UP000190135">
    <property type="component" value="Unassembled WGS sequence"/>
</dbReference>
<evidence type="ECO:0000256" key="7">
    <source>
        <dbReference type="ARBA" id="ARBA00023173"/>
    </source>
</evidence>
<evidence type="ECO:0000256" key="3">
    <source>
        <dbReference type="ARBA" id="ARBA00022692"/>
    </source>
</evidence>
<proteinExistence type="predicted"/>
<keyword evidence="7" id="KW-0869">Chloride channel</keyword>
<feature type="coiled-coil region" evidence="10">
    <location>
        <begin position="547"/>
        <end position="574"/>
    </location>
</feature>
<dbReference type="InterPro" id="IPR050368">
    <property type="entry name" value="ClC-type_chloride_channel"/>
</dbReference>
<dbReference type="GO" id="GO:0005254">
    <property type="term" value="F:chloride channel activity"/>
    <property type="evidence" value="ECO:0007669"/>
    <property type="project" value="UniProtKB-KW"/>
</dbReference>
<feature type="transmembrane region" description="Helical" evidence="11">
    <location>
        <begin position="391"/>
        <end position="412"/>
    </location>
</feature>
<gene>
    <name evidence="12" type="ORF">SAMN05428963_105104</name>
</gene>
<dbReference type="SUPFAM" id="SSF54631">
    <property type="entry name" value="CBS-domain pair"/>
    <property type="match status" value="1"/>
</dbReference>